<dbReference type="GO" id="GO:0006302">
    <property type="term" value="P:double-strand break repair"/>
    <property type="evidence" value="ECO:0007669"/>
    <property type="project" value="EnsemblFungi"/>
</dbReference>
<sequence length="249" mass="27873">MKTHKVTILPHLIKFIPQVDSSIADDSLNLYGFDLDHTIIQPKSGAVFARGSNDWKFMEFGGKQTLQKLIKLVLGESNAFVVVFTNQGGVVTVPTTAKSCLNFTNKIKNLLEHIEGVENGSKFLERLFIYAAPKKPASFGKKKVAGTKSGRVNKSINSMLAKTTKEKEQIDNKDIDDQVSIFTKMRKPETGMADAFISDLELIFPKEKYKYNWKLYCGDAAGRKSDFSDADKAFAETLKVPFVIPEEFF</sequence>
<name>A0A0W0CGE9_CANGB</name>
<organism evidence="1 2">
    <name type="scientific">Candida glabrata</name>
    <name type="common">Yeast</name>
    <name type="synonym">Torulopsis glabrata</name>
    <dbReference type="NCBI Taxonomy" id="5478"/>
    <lineage>
        <taxon>Eukaryota</taxon>
        <taxon>Fungi</taxon>
        <taxon>Dikarya</taxon>
        <taxon>Ascomycota</taxon>
        <taxon>Saccharomycotina</taxon>
        <taxon>Saccharomycetes</taxon>
        <taxon>Saccharomycetales</taxon>
        <taxon>Saccharomycetaceae</taxon>
        <taxon>Nakaseomyces</taxon>
    </lineage>
</organism>
<dbReference type="InterPro" id="IPR023214">
    <property type="entry name" value="HAD_sf"/>
</dbReference>
<dbReference type="OMA" id="LINNIWI"/>
<reference evidence="1 2" key="1">
    <citation type="submission" date="2015-10" db="EMBL/GenBank/DDBJ databases">
        <title>Draft genomes sequences of Candida glabrata isolates 1A, 1B, 2A, 2B, 3A and 3B.</title>
        <authorList>
            <person name="Haavelsrud O.E."/>
            <person name="Gaustad P."/>
        </authorList>
    </citation>
    <scope>NUCLEOTIDE SEQUENCE [LARGE SCALE GENOMIC DNA]</scope>
    <source>
        <strain evidence="1">910700640</strain>
    </source>
</reference>
<proteinExistence type="predicted"/>
<protein>
    <submittedName>
        <fullName evidence="1">Polynucleotide 3'-phosphatase</fullName>
    </submittedName>
</protein>
<accession>A0A0W0CGE9</accession>
<dbReference type="Proteomes" id="UP000054886">
    <property type="component" value="Unassembled WGS sequence"/>
</dbReference>
<dbReference type="PANTHER" id="PTHR12083:SF9">
    <property type="entry name" value="BIFUNCTIONAL POLYNUCLEOTIDE PHOSPHATASE_KINASE"/>
    <property type="match status" value="1"/>
</dbReference>
<dbReference type="InterPro" id="IPR013954">
    <property type="entry name" value="PNK3P"/>
</dbReference>
<gene>
    <name evidence="1" type="ORF">AO440_004267</name>
</gene>
<dbReference type="VEuPathDB" id="FungiDB:GVI51_M09603"/>
<dbReference type="AlphaFoldDB" id="A0A0W0CGE9"/>
<dbReference type="VEuPathDB" id="FungiDB:GWK60_M09581"/>
<evidence type="ECO:0000313" key="2">
    <source>
        <dbReference type="Proteomes" id="UP000054886"/>
    </source>
</evidence>
<dbReference type="GO" id="GO:0046403">
    <property type="term" value="F:polynucleotide 3'-phosphatase activity"/>
    <property type="evidence" value="ECO:0007669"/>
    <property type="project" value="EnsemblFungi"/>
</dbReference>
<dbReference type="PhylomeDB" id="A0A0W0CGE9"/>
<dbReference type="GO" id="GO:0003690">
    <property type="term" value="F:double-stranded DNA binding"/>
    <property type="evidence" value="ECO:0007669"/>
    <property type="project" value="EnsemblFungi"/>
</dbReference>
<dbReference type="InterPro" id="IPR006551">
    <property type="entry name" value="Polynucleotide_phosphatase"/>
</dbReference>
<dbReference type="VEuPathDB" id="FungiDB:CAGL0M09636g"/>
<dbReference type="SUPFAM" id="SSF56784">
    <property type="entry name" value="HAD-like"/>
    <property type="match status" value="1"/>
</dbReference>
<comment type="caution">
    <text evidence="1">The sequence shown here is derived from an EMBL/GenBank/DDBJ whole genome shotgun (WGS) entry which is preliminary data.</text>
</comment>
<dbReference type="GO" id="GO:0046404">
    <property type="term" value="F:ATP-dependent polydeoxyribonucleotide 5'-hydroxyl-kinase activity"/>
    <property type="evidence" value="ECO:0007669"/>
    <property type="project" value="TreeGrafter"/>
</dbReference>
<evidence type="ECO:0000313" key="1">
    <source>
        <dbReference type="EMBL" id="KTB04117.1"/>
    </source>
</evidence>
<dbReference type="VEuPathDB" id="FungiDB:B1J91_M09636g"/>
<dbReference type="NCBIfam" id="TIGR01664">
    <property type="entry name" value="DNA-3'-Pase"/>
    <property type="match status" value="1"/>
</dbReference>
<dbReference type="InterPro" id="IPR036412">
    <property type="entry name" value="HAD-like_sf"/>
</dbReference>
<dbReference type="PANTHER" id="PTHR12083">
    <property type="entry name" value="BIFUNCTIONAL POLYNUCLEOTIDE PHOSPHATASE/KINASE"/>
    <property type="match status" value="1"/>
</dbReference>
<dbReference type="Gene3D" id="3.40.50.1000">
    <property type="entry name" value="HAD superfamily/HAD-like"/>
    <property type="match status" value="1"/>
</dbReference>
<dbReference type="Pfam" id="PF08645">
    <property type="entry name" value="PNK3P"/>
    <property type="match status" value="1"/>
</dbReference>
<dbReference type="EMBL" id="LLZZ01000117">
    <property type="protein sequence ID" value="KTB04117.1"/>
    <property type="molecule type" value="Genomic_DNA"/>
</dbReference>